<evidence type="ECO:0000259" key="11">
    <source>
        <dbReference type="Pfam" id="PF00561"/>
    </source>
</evidence>
<dbReference type="GO" id="GO:0072330">
    <property type="term" value="P:monocarboxylic acid biosynthetic process"/>
    <property type="evidence" value="ECO:0007669"/>
    <property type="project" value="UniProtKB-ARBA"/>
</dbReference>
<dbReference type="SUPFAM" id="SSF53474">
    <property type="entry name" value="alpha/beta-Hydrolases"/>
    <property type="match status" value="1"/>
</dbReference>
<protein>
    <recommendedName>
        <fullName evidence="8 10">Proline iminopeptidase</fullName>
        <shortName evidence="8">PIP</shortName>
        <ecNumber evidence="8 10">3.4.11.5</ecNumber>
    </recommendedName>
    <alternativeName>
        <fullName evidence="8">Prolyl aminopeptidase</fullName>
    </alternativeName>
</protein>
<feature type="active site" description="Proton donor" evidence="9">
    <location>
        <position position="326"/>
    </location>
</feature>
<evidence type="ECO:0000256" key="8">
    <source>
        <dbReference type="PIRNR" id="PIRNR006431"/>
    </source>
</evidence>
<dbReference type="Pfam" id="PF00561">
    <property type="entry name" value="Abhydrolase_1"/>
    <property type="match status" value="1"/>
</dbReference>
<evidence type="ECO:0000256" key="7">
    <source>
        <dbReference type="ARBA" id="ARBA00022801"/>
    </source>
</evidence>
<evidence type="ECO:0000313" key="13">
    <source>
        <dbReference type="Proteomes" id="UP001220324"/>
    </source>
</evidence>
<evidence type="ECO:0000256" key="1">
    <source>
        <dbReference type="ARBA" id="ARBA00001585"/>
    </source>
</evidence>
<keyword evidence="4 8" id="KW-0031">Aminopeptidase</keyword>
<keyword evidence="6 8" id="KW-0645">Protease</keyword>
<evidence type="ECO:0000256" key="6">
    <source>
        <dbReference type="ARBA" id="ARBA00022670"/>
    </source>
</evidence>
<dbReference type="PRINTS" id="PR00111">
    <property type="entry name" value="ABHYDROLASE"/>
</dbReference>
<evidence type="ECO:0000256" key="9">
    <source>
        <dbReference type="PIRSR" id="PIRSR006431-1"/>
    </source>
</evidence>
<comment type="similarity">
    <text evidence="3 8 10">Belongs to the peptidase S33 family.</text>
</comment>
<evidence type="ECO:0000256" key="2">
    <source>
        <dbReference type="ARBA" id="ARBA00004496"/>
    </source>
</evidence>
<dbReference type="Gene3D" id="3.40.50.1820">
    <property type="entry name" value="alpha/beta hydrolase"/>
    <property type="match status" value="1"/>
</dbReference>
<comment type="subcellular location">
    <subcellularLocation>
        <location evidence="2 8">Cytoplasm</location>
    </subcellularLocation>
</comment>
<keyword evidence="13" id="KW-1185">Reference proteome</keyword>
<organism evidence="12 13">
    <name type="scientific">Penicillium frequentans</name>
    <dbReference type="NCBI Taxonomy" id="3151616"/>
    <lineage>
        <taxon>Eukaryota</taxon>
        <taxon>Fungi</taxon>
        <taxon>Dikarya</taxon>
        <taxon>Ascomycota</taxon>
        <taxon>Pezizomycotina</taxon>
        <taxon>Eurotiomycetes</taxon>
        <taxon>Eurotiomycetidae</taxon>
        <taxon>Eurotiales</taxon>
        <taxon>Aspergillaceae</taxon>
        <taxon>Penicillium</taxon>
    </lineage>
</organism>
<dbReference type="AlphaFoldDB" id="A0AAD6CQ66"/>
<dbReference type="EC" id="3.4.11.5" evidence="8 10"/>
<keyword evidence="5 8" id="KW-0963">Cytoplasm</keyword>
<sequence>MGPAQSLCTVSSLLKPRLFSRKRRLKSQFIMSGYTHSDAFDSGTLAVGTIHRLHYEQYGKPDGKPVLFLHGGPGGQTSKANTAYFNPSVYRVILLDQRGTGKSTPQTELRENTTPDLVTDIESLRAHLNIPKWHLLFGGSWGSTLALLYSEAYPDRVGSLLLRGVFTTRDAEVSWSRGVLGAANIFPEAWEAFVGFLPAEERGDPVAAYYKRLTGTDERAKAAAAREWNRWDLSIGTLRVDEDAFLNLKDEVWSLKHALMEAHYAVHHFWLEDGQILRRENLEKIAHIPTTIIQGRYDMVCPPQTAWDLHRALPKSKLIWIADAGHSPKEPGTKAELLKACDEFSLDPL</sequence>
<dbReference type="PANTHER" id="PTHR43722:SF1">
    <property type="entry name" value="PROLINE IMINOPEPTIDASE"/>
    <property type="match status" value="1"/>
</dbReference>
<gene>
    <name evidence="12" type="ORF">N7494_009337</name>
</gene>
<dbReference type="GO" id="GO:0005737">
    <property type="term" value="C:cytoplasm"/>
    <property type="evidence" value="ECO:0007669"/>
    <property type="project" value="UniProtKB-SubCell"/>
</dbReference>
<dbReference type="InterPro" id="IPR002410">
    <property type="entry name" value="Peptidase_S33"/>
</dbReference>
<name>A0AAD6CQ66_9EURO</name>
<dbReference type="GO" id="GO:0017000">
    <property type="term" value="P:antibiotic biosynthetic process"/>
    <property type="evidence" value="ECO:0007669"/>
    <property type="project" value="UniProtKB-ARBA"/>
</dbReference>
<dbReference type="PIRSF" id="PIRSF006431">
    <property type="entry name" value="Pept_S33"/>
    <property type="match status" value="1"/>
</dbReference>
<dbReference type="EMBL" id="JAQIZZ010000007">
    <property type="protein sequence ID" value="KAJ5532785.1"/>
    <property type="molecule type" value="Genomic_DNA"/>
</dbReference>
<dbReference type="GO" id="GO:0006508">
    <property type="term" value="P:proteolysis"/>
    <property type="evidence" value="ECO:0007669"/>
    <property type="project" value="UniProtKB-KW"/>
</dbReference>
<dbReference type="PANTHER" id="PTHR43722">
    <property type="entry name" value="PROLINE IMINOPEPTIDASE"/>
    <property type="match status" value="1"/>
</dbReference>
<feature type="active site" evidence="9">
    <location>
        <position position="298"/>
    </location>
</feature>
<dbReference type="NCBIfam" id="TIGR01249">
    <property type="entry name" value="pro_imino_pep_1"/>
    <property type="match status" value="1"/>
</dbReference>
<evidence type="ECO:0000256" key="10">
    <source>
        <dbReference type="RuleBase" id="RU003421"/>
    </source>
</evidence>
<evidence type="ECO:0000256" key="4">
    <source>
        <dbReference type="ARBA" id="ARBA00022438"/>
    </source>
</evidence>
<evidence type="ECO:0000256" key="5">
    <source>
        <dbReference type="ARBA" id="ARBA00022490"/>
    </source>
</evidence>
<comment type="catalytic activity">
    <reaction evidence="1 8 10">
        <text>Release of N-terminal proline from a peptide.</text>
        <dbReference type="EC" id="3.4.11.5"/>
    </reaction>
</comment>
<feature type="active site" description="Nucleophile" evidence="9">
    <location>
        <position position="140"/>
    </location>
</feature>
<dbReference type="GO" id="GO:0004177">
    <property type="term" value="F:aminopeptidase activity"/>
    <property type="evidence" value="ECO:0007669"/>
    <property type="project" value="UniProtKB-UniRule"/>
</dbReference>
<dbReference type="InterPro" id="IPR029058">
    <property type="entry name" value="AB_hydrolase_fold"/>
</dbReference>
<feature type="domain" description="AB hydrolase-1" evidence="11">
    <location>
        <begin position="64"/>
        <end position="328"/>
    </location>
</feature>
<dbReference type="InterPro" id="IPR000073">
    <property type="entry name" value="AB_hydrolase_1"/>
</dbReference>
<evidence type="ECO:0000256" key="3">
    <source>
        <dbReference type="ARBA" id="ARBA00010088"/>
    </source>
</evidence>
<comment type="caution">
    <text evidence="12">The sequence shown here is derived from an EMBL/GenBank/DDBJ whole genome shotgun (WGS) entry which is preliminary data.</text>
</comment>
<reference evidence="12 13" key="1">
    <citation type="journal article" date="2023" name="IMA Fungus">
        <title>Comparative genomic study of the Penicillium genus elucidates a diverse pangenome and 15 lateral gene transfer events.</title>
        <authorList>
            <person name="Petersen C."/>
            <person name="Sorensen T."/>
            <person name="Nielsen M.R."/>
            <person name="Sondergaard T.E."/>
            <person name="Sorensen J.L."/>
            <person name="Fitzpatrick D.A."/>
            <person name="Frisvad J.C."/>
            <person name="Nielsen K.L."/>
        </authorList>
    </citation>
    <scope>NUCLEOTIDE SEQUENCE [LARGE SCALE GENOMIC DNA]</scope>
    <source>
        <strain evidence="12 13">IBT 35679</strain>
    </source>
</reference>
<keyword evidence="7 8" id="KW-0378">Hydrolase</keyword>
<dbReference type="InterPro" id="IPR005944">
    <property type="entry name" value="Pro_iminopeptidase"/>
</dbReference>
<dbReference type="Proteomes" id="UP001220324">
    <property type="component" value="Unassembled WGS sequence"/>
</dbReference>
<dbReference type="PRINTS" id="PR00793">
    <property type="entry name" value="PROAMNOPTASE"/>
</dbReference>
<accession>A0AAD6CQ66</accession>
<proteinExistence type="inferred from homology"/>
<evidence type="ECO:0000313" key="12">
    <source>
        <dbReference type="EMBL" id="KAJ5532785.1"/>
    </source>
</evidence>